<dbReference type="InterPro" id="IPR000971">
    <property type="entry name" value="Globin"/>
</dbReference>
<keyword evidence="10" id="KW-1185">Reference proteome</keyword>
<dbReference type="InterPro" id="IPR009050">
    <property type="entry name" value="Globin-like_sf"/>
</dbReference>
<dbReference type="GO" id="GO:0046872">
    <property type="term" value="F:metal ion binding"/>
    <property type="evidence" value="ECO:0007669"/>
    <property type="project" value="UniProtKB-KW"/>
</dbReference>
<reference evidence="9" key="1">
    <citation type="submission" date="2021-06" db="EMBL/GenBank/DDBJ databases">
        <authorList>
            <consortium name="Wellcome Sanger Institute Data Sharing"/>
        </authorList>
    </citation>
    <scope>NUCLEOTIDE SEQUENCE [LARGE SCALE GENOMIC DNA]</scope>
</reference>
<dbReference type="InterPro" id="IPR002337">
    <property type="entry name" value="Hemoglobin_b"/>
</dbReference>
<dbReference type="PROSITE" id="PS01033">
    <property type="entry name" value="GLOBIN"/>
    <property type="match status" value="1"/>
</dbReference>
<dbReference type="GO" id="GO:0043177">
    <property type="term" value="F:organic acid binding"/>
    <property type="evidence" value="ECO:0007669"/>
    <property type="project" value="TreeGrafter"/>
</dbReference>
<dbReference type="InterPro" id="IPR012292">
    <property type="entry name" value="Globin/Proto"/>
</dbReference>
<keyword evidence="2 7" id="KW-0813">Transport</keyword>
<dbReference type="GO" id="GO:0005344">
    <property type="term" value="F:oxygen carrier activity"/>
    <property type="evidence" value="ECO:0007669"/>
    <property type="project" value="UniProtKB-KW"/>
</dbReference>
<dbReference type="Proteomes" id="UP000694620">
    <property type="component" value="Chromosome 11"/>
</dbReference>
<dbReference type="GO" id="GO:0019825">
    <property type="term" value="F:oxygen binding"/>
    <property type="evidence" value="ECO:0007669"/>
    <property type="project" value="InterPro"/>
</dbReference>
<dbReference type="GeneID" id="114661042"/>
<dbReference type="GO" id="GO:0031720">
    <property type="term" value="F:haptoglobin binding"/>
    <property type="evidence" value="ECO:0007669"/>
    <property type="project" value="TreeGrafter"/>
</dbReference>
<dbReference type="Gene3D" id="1.10.490.10">
    <property type="entry name" value="Globins"/>
    <property type="match status" value="1"/>
</dbReference>
<dbReference type="PRINTS" id="PR00814">
    <property type="entry name" value="BETAHAEM"/>
</dbReference>
<evidence type="ECO:0000256" key="3">
    <source>
        <dbReference type="ARBA" id="ARBA00022617"/>
    </source>
</evidence>
<evidence type="ECO:0000313" key="10">
    <source>
        <dbReference type="Proteomes" id="UP000694620"/>
    </source>
</evidence>
<sequence>MVHWEDTELSAIASTWGHVNQEEIGHEALVRLLVVYPWTLRYFKKFGNLANAAAIAGNASVRQHGKTVMGAVDQAIHDLAHVDQTYSALSKLHSDTLHVDPHNFKLLGNCIEITLANHFPGEITPCVQGAWHKALEVIASALSKRYH</sequence>
<dbReference type="GO" id="GO:0042744">
    <property type="term" value="P:hydrogen peroxide catabolic process"/>
    <property type="evidence" value="ECO:0007669"/>
    <property type="project" value="TreeGrafter"/>
</dbReference>
<keyword evidence="5" id="KW-0479">Metal-binding</keyword>
<keyword evidence="3 7" id="KW-0349">Heme</keyword>
<dbReference type="GO" id="GO:0031838">
    <property type="term" value="C:haptoglobin-hemoglobin complex"/>
    <property type="evidence" value="ECO:0007669"/>
    <property type="project" value="TreeGrafter"/>
</dbReference>
<dbReference type="GO" id="GO:0020037">
    <property type="term" value="F:heme binding"/>
    <property type="evidence" value="ECO:0007669"/>
    <property type="project" value="InterPro"/>
</dbReference>
<dbReference type="Ensembl" id="ENSECRT00000026732.1">
    <property type="protein sequence ID" value="ENSECRP00000026187.1"/>
    <property type="gene ID" value="ENSECRG00000017701.1"/>
</dbReference>
<dbReference type="PANTHER" id="PTHR11442:SF7">
    <property type="entry name" value="HEMOGLOBIN SUBUNIT EPSILON"/>
    <property type="match status" value="1"/>
</dbReference>
<name>A0A8C4T2T7_ERPCA</name>
<dbReference type="GO" id="GO:0072562">
    <property type="term" value="C:blood microparticle"/>
    <property type="evidence" value="ECO:0007669"/>
    <property type="project" value="TreeGrafter"/>
</dbReference>
<dbReference type="OrthoDB" id="9886081at2759"/>
<reference evidence="9" key="3">
    <citation type="submission" date="2025-09" db="UniProtKB">
        <authorList>
            <consortium name="Ensembl"/>
        </authorList>
    </citation>
    <scope>IDENTIFICATION</scope>
</reference>
<evidence type="ECO:0000256" key="6">
    <source>
        <dbReference type="ARBA" id="ARBA00023004"/>
    </source>
</evidence>
<reference evidence="9" key="2">
    <citation type="submission" date="2025-08" db="UniProtKB">
        <authorList>
            <consortium name="Ensembl"/>
        </authorList>
    </citation>
    <scope>IDENTIFICATION</scope>
</reference>
<dbReference type="InterPro" id="IPR050056">
    <property type="entry name" value="Hemoglobin_oxygen_transport"/>
</dbReference>
<evidence type="ECO:0000256" key="4">
    <source>
        <dbReference type="ARBA" id="ARBA00022621"/>
    </source>
</evidence>
<dbReference type="GeneTree" id="ENSGT00940000157809"/>
<evidence type="ECO:0000256" key="5">
    <source>
        <dbReference type="ARBA" id="ARBA00022723"/>
    </source>
</evidence>
<proteinExistence type="inferred from homology"/>
<evidence type="ECO:0000256" key="1">
    <source>
        <dbReference type="ARBA" id="ARBA00008705"/>
    </source>
</evidence>
<keyword evidence="6" id="KW-0408">Iron</keyword>
<dbReference type="GO" id="GO:0004601">
    <property type="term" value="F:peroxidase activity"/>
    <property type="evidence" value="ECO:0007669"/>
    <property type="project" value="TreeGrafter"/>
</dbReference>
<dbReference type="Pfam" id="PF00042">
    <property type="entry name" value="Globin"/>
    <property type="match status" value="1"/>
</dbReference>
<protein>
    <submittedName>
        <fullName evidence="9">Hemoglobin subunit beta-1-like</fullName>
    </submittedName>
</protein>
<comment type="similarity">
    <text evidence="1 7">Belongs to the globin family.</text>
</comment>
<keyword evidence="4 7" id="KW-0561">Oxygen transport</keyword>
<evidence type="ECO:0000256" key="2">
    <source>
        <dbReference type="ARBA" id="ARBA00022448"/>
    </source>
</evidence>
<gene>
    <name evidence="9" type="primary">LOC114661042</name>
</gene>
<dbReference type="AlphaFoldDB" id="A0A8C4T2T7"/>
<dbReference type="SUPFAM" id="SSF46458">
    <property type="entry name" value="Globin-like"/>
    <property type="match status" value="1"/>
</dbReference>
<organism evidence="9 10">
    <name type="scientific">Erpetoichthys calabaricus</name>
    <name type="common">Rope fish</name>
    <name type="synonym">Calamoichthys calabaricus</name>
    <dbReference type="NCBI Taxonomy" id="27687"/>
    <lineage>
        <taxon>Eukaryota</taxon>
        <taxon>Metazoa</taxon>
        <taxon>Chordata</taxon>
        <taxon>Craniata</taxon>
        <taxon>Vertebrata</taxon>
        <taxon>Euteleostomi</taxon>
        <taxon>Actinopterygii</taxon>
        <taxon>Polypteriformes</taxon>
        <taxon>Polypteridae</taxon>
        <taxon>Erpetoichthys</taxon>
    </lineage>
</organism>
<dbReference type="PANTHER" id="PTHR11442">
    <property type="entry name" value="HEMOGLOBIN FAMILY MEMBER"/>
    <property type="match status" value="1"/>
</dbReference>
<evidence type="ECO:0000259" key="8">
    <source>
        <dbReference type="PROSITE" id="PS01033"/>
    </source>
</evidence>
<feature type="domain" description="Globin" evidence="8">
    <location>
        <begin position="3"/>
        <end position="147"/>
    </location>
</feature>
<dbReference type="GO" id="GO:0005833">
    <property type="term" value="C:hemoglobin complex"/>
    <property type="evidence" value="ECO:0007669"/>
    <property type="project" value="InterPro"/>
</dbReference>
<evidence type="ECO:0000313" key="9">
    <source>
        <dbReference type="Ensembl" id="ENSECRP00000026187.1"/>
    </source>
</evidence>
<evidence type="ECO:0000256" key="7">
    <source>
        <dbReference type="RuleBase" id="RU000356"/>
    </source>
</evidence>
<accession>A0A8C4T2T7</accession>
<dbReference type="RefSeq" id="XP_028669975.1">
    <property type="nucleotide sequence ID" value="XM_028814142.2"/>
</dbReference>